<keyword evidence="4" id="KW-0496">Mitochondrion</keyword>
<dbReference type="SUPFAM" id="SSF160909">
    <property type="entry name" value="ATP12-like"/>
    <property type="match status" value="1"/>
</dbReference>
<comment type="subcellular location">
    <subcellularLocation>
        <location evidence="1">Mitochondrion</location>
    </subcellularLocation>
</comment>
<evidence type="ECO:0000256" key="1">
    <source>
        <dbReference type="ARBA" id="ARBA00004173"/>
    </source>
</evidence>
<keyword evidence="8" id="KW-1185">Reference proteome</keyword>
<dbReference type="PANTHER" id="PTHR21013:SF10">
    <property type="entry name" value="ATP SYNTHASE MITOCHONDRIAL F1 COMPLEX ASSEMBLY FACTOR 2"/>
    <property type="match status" value="1"/>
</dbReference>
<dbReference type="Gene3D" id="3.30.2180.10">
    <property type="entry name" value="ATP12-like"/>
    <property type="match status" value="1"/>
</dbReference>
<evidence type="ECO:0000256" key="3">
    <source>
        <dbReference type="ARBA" id="ARBA00022946"/>
    </source>
</evidence>
<keyword evidence="3" id="KW-0809">Transit peptide</keyword>
<organism evidence="7 8">
    <name type="scientific">Salix suchowensis</name>
    <dbReference type="NCBI Taxonomy" id="1278906"/>
    <lineage>
        <taxon>Eukaryota</taxon>
        <taxon>Viridiplantae</taxon>
        <taxon>Streptophyta</taxon>
        <taxon>Embryophyta</taxon>
        <taxon>Tracheophyta</taxon>
        <taxon>Spermatophyta</taxon>
        <taxon>Magnoliopsida</taxon>
        <taxon>eudicotyledons</taxon>
        <taxon>Gunneridae</taxon>
        <taxon>Pentapetalae</taxon>
        <taxon>rosids</taxon>
        <taxon>fabids</taxon>
        <taxon>Malpighiales</taxon>
        <taxon>Salicaceae</taxon>
        <taxon>Saliceae</taxon>
        <taxon>Salix</taxon>
    </lineage>
</organism>
<evidence type="ECO:0000256" key="5">
    <source>
        <dbReference type="ARBA" id="ARBA00023186"/>
    </source>
</evidence>
<evidence type="ECO:0000256" key="2">
    <source>
        <dbReference type="ARBA" id="ARBA00008231"/>
    </source>
</evidence>
<protein>
    <recommendedName>
        <fullName evidence="9">ATP synthase mitochondrial F1 complex assembly factor 2</fullName>
    </recommendedName>
</protein>
<dbReference type="EMBL" id="JAPFFI010000027">
    <property type="protein sequence ID" value="KAJ6302125.1"/>
    <property type="molecule type" value="Genomic_DNA"/>
</dbReference>
<reference evidence="7" key="2">
    <citation type="journal article" date="2023" name="Int. J. Mol. Sci.">
        <title>De Novo Assembly and Annotation of 11 Diverse Shrub Willow (Salix) Genomes Reveals Novel Gene Organization in Sex-Linked Regions.</title>
        <authorList>
            <person name="Hyden B."/>
            <person name="Feng K."/>
            <person name="Yates T.B."/>
            <person name="Jawdy S."/>
            <person name="Cereghino C."/>
            <person name="Smart L.B."/>
            <person name="Muchero W."/>
        </authorList>
    </citation>
    <scope>NUCLEOTIDE SEQUENCE</scope>
    <source>
        <tissue evidence="7">Shoot tip</tissue>
    </source>
</reference>
<dbReference type="Pfam" id="PF07542">
    <property type="entry name" value="ATP12"/>
    <property type="match status" value="1"/>
</dbReference>
<sequence length="436" mass="48849">MATSLITKTLKSIKNPKLLRPLTGQFTSIAAVQSENPSSSFTNADSNNNKRSSSNDNNIDMRKGPTNCNSKGEKDSSSVTMPISSMTGSIVGKRFYKQVTTREADDGNGWTVMLDYRTLKTPSKRPLKLPTIALAKAIAAEWDYQQTDGIRPFTMPLMKLACTALDRVPLTRPKIIEHLMRKFSQDLVFCRAPEDNVLTSGVYERQVEKLDPLIGWINSEFGFKPVVYSSLFGGKQEEGLVKAIEHHLRQTDDCQLAVIDAIASAAHSLIIAVGIVKGKLDIEEAIELIRLEEDFQVDTWGLVEGGHDIDIADLRCWMGEIFEEDMWEVNVVKVDAEGTTTLLFKQKNSDKIWLFASIPGATKADIFDQARIPLTFFLAALHTQRWLLLDVTVAASSITVIVTSCRRTRLDCFGESRREELKSRHEYVTCDSHKLW</sequence>
<evidence type="ECO:0000256" key="6">
    <source>
        <dbReference type="SAM" id="MobiDB-lite"/>
    </source>
</evidence>
<evidence type="ECO:0000313" key="7">
    <source>
        <dbReference type="EMBL" id="KAJ6302125.1"/>
    </source>
</evidence>
<reference evidence="7" key="1">
    <citation type="submission" date="2022-10" db="EMBL/GenBank/DDBJ databases">
        <authorList>
            <person name="Hyden B.L."/>
            <person name="Feng K."/>
            <person name="Yates T."/>
            <person name="Jawdy S."/>
            <person name="Smart L.B."/>
            <person name="Muchero W."/>
        </authorList>
    </citation>
    <scope>NUCLEOTIDE SEQUENCE</scope>
    <source>
        <tissue evidence="7">Shoot tip</tissue>
    </source>
</reference>
<dbReference type="InterPro" id="IPR011419">
    <property type="entry name" value="ATP12_ATP_synth-F1-assembly"/>
</dbReference>
<evidence type="ECO:0000256" key="4">
    <source>
        <dbReference type="ARBA" id="ARBA00023128"/>
    </source>
</evidence>
<proteinExistence type="inferred from homology"/>
<evidence type="ECO:0000313" key="8">
    <source>
        <dbReference type="Proteomes" id="UP001141253"/>
    </source>
</evidence>
<gene>
    <name evidence="7" type="ORF">OIU77_016257</name>
</gene>
<comment type="similarity">
    <text evidence="2">Belongs to the ATP12 family.</text>
</comment>
<name>A0ABQ8ZJS4_9ROSI</name>
<evidence type="ECO:0008006" key="9">
    <source>
        <dbReference type="Google" id="ProtNLM"/>
    </source>
</evidence>
<dbReference type="Gene3D" id="1.10.3580.10">
    <property type="entry name" value="ATP12 ATPase"/>
    <property type="match status" value="1"/>
</dbReference>
<feature type="region of interest" description="Disordered" evidence="6">
    <location>
        <begin position="34"/>
        <end position="83"/>
    </location>
</feature>
<dbReference type="Proteomes" id="UP001141253">
    <property type="component" value="Chromosome 16"/>
</dbReference>
<accession>A0ABQ8ZJS4</accession>
<feature type="compositionally biased region" description="Low complexity" evidence="6">
    <location>
        <begin position="43"/>
        <end position="58"/>
    </location>
</feature>
<dbReference type="InterPro" id="IPR023335">
    <property type="entry name" value="ATP12_ortho_dom_sf"/>
</dbReference>
<comment type="caution">
    <text evidence="7">The sequence shown here is derived from an EMBL/GenBank/DDBJ whole genome shotgun (WGS) entry which is preliminary data.</text>
</comment>
<dbReference type="InterPro" id="IPR042272">
    <property type="entry name" value="ATP12_ATP_synth-F1-assembly_N"/>
</dbReference>
<keyword evidence="5" id="KW-0143">Chaperone</keyword>
<dbReference type="PANTHER" id="PTHR21013">
    <property type="entry name" value="ATP SYNTHASE MITOCHONDRIAL F1 COMPLEX ASSEMBLY FACTOR 2/ATP12 PROTEIN, MITOCHONDRIAL PRECURSOR"/>
    <property type="match status" value="1"/>
</dbReference>